<protein>
    <recommendedName>
        <fullName evidence="4">Calmodulin</fullName>
    </recommendedName>
</protein>
<evidence type="ECO:0000256" key="1">
    <source>
        <dbReference type="SAM" id="Phobius"/>
    </source>
</evidence>
<comment type="caution">
    <text evidence="2">The sequence shown here is derived from an EMBL/GenBank/DDBJ whole genome shotgun (WGS) entry which is preliminary data.</text>
</comment>
<name>A0ABD3MWM0_9STRA</name>
<dbReference type="SUPFAM" id="SSF47473">
    <property type="entry name" value="EF-hand"/>
    <property type="match status" value="1"/>
</dbReference>
<dbReference type="Proteomes" id="UP001530315">
    <property type="component" value="Unassembled WGS sequence"/>
</dbReference>
<reference evidence="2 3" key="1">
    <citation type="submission" date="2024-10" db="EMBL/GenBank/DDBJ databases">
        <title>Updated reference genomes for cyclostephanoid diatoms.</title>
        <authorList>
            <person name="Roberts W.R."/>
            <person name="Alverson A.J."/>
        </authorList>
    </citation>
    <scope>NUCLEOTIDE SEQUENCE [LARGE SCALE GENOMIC DNA]</scope>
    <source>
        <strain evidence="2 3">AJA276-08</strain>
    </source>
</reference>
<keyword evidence="1" id="KW-0812">Transmembrane</keyword>
<keyword evidence="1" id="KW-0472">Membrane</keyword>
<accession>A0ABD3MWM0</accession>
<evidence type="ECO:0008006" key="4">
    <source>
        <dbReference type="Google" id="ProtNLM"/>
    </source>
</evidence>
<keyword evidence="1" id="KW-1133">Transmembrane helix</keyword>
<organism evidence="2 3">
    <name type="scientific">Stephanodiscus triporus</name>
    <dbReference type="NCBI Taxonomy" id="2934178"/>
    <lineage>
        <taxon>Eukaryota</taxon>
        <taxon>Sar</taxon>
        <taxon>Stramenopiles</taxon>
        <taxon>Ochrophyta</taxon>
        <taxon>Bacillariophyta</taxon>
        <taxon>Coscinodiscophyceae</taxon>
        <taxon>Thalassiosirophycidae</taxon>
        <taxon>Stephanodiscales</taxon>
        <taxon>Stephanodiscaceae</taxon>
        <taxon>Stephanodiscus</taxon>
    </lineage>
</organism>
<proteinExistence type="predicted"/>
<keyword evidence="3" id="KW-1185">Reference proteome</keyword>
<evidence type="ECO:0000313" key="3">
    <source>
        <dbReference type="Proteomes" id="UP001530315"/>
    </source>
</evidence>
<dbReference type="InterPro" id="IPR011992">
    <property type="entry name" value="EF-hand-dom_pair"/>
</dbReference>
<dbReference type="EMBL" id="JALLAZ020001763">
    <property type="protein sequence ID" value="KAL3764865.1"/>
    <property type="molecule type" value="Genomic_DNA"/>
</dbReference>
<gene>
    <name evidence="2" type="ORF">ACHAW5_008481</name>
</gene>
<evidence type="ECO:0000313" key="2">
    <source>
        <dbReference type="EMBL" id="KAL3764865.1"/>
    </source>
</evidence>
<feature type="transmembrane region" description="Helical" evidence="1">
    <location>
        <begin position="102"/>
        <end position="125"/>
    </location>
</feature>
<dbReference type="AlphaFoldDB" id="A0ABD3MWM0"/>
<sequence>MSTSANSTDLESINEETVEIPDGNELVDVSQENTNKEATIVRKLSTFSKKYDVNGDGVLDDAEMAMRTMDKSGRGHLTNQQVYSMMQEQLETQKQLFRVRRIMFVLLALVVILAVSNLGTSFAAASLAKDVTISSSAEITDKNTHEALSTQTTAEAIEVERVTFEPDGGRRLCDVDGDVECETNSFRMISESKCDAMINHCSRGNTVTLKRTWPNGDVTSFNVCPFKSGTISNMGMSKLKNSEGKSFFFEKLTGGTCRITGDAVAQEVDDICVVNGDCASLNCTKNSSRISDCKRRCDMLRFAASRLPACYASCDHATCHASSS</sequence>